<evidence type="ECO:0000256" key="1">
    <source>
        <dbReference type="SAM" id="Phobius"/>
    </source>
</evidence>
<dbReference type="AlphaFoldDB" id="A0A8H6S0K2"/>
<evidence type="ECO:0000313" key="3">
    <source>
        <dbReference type="Proteomes" id="UP000636479"/>
    </source>
</evidence>
<dbReference type="Proteomes" id="UP000636479">
    <property type="component" value="Unassembled WGS sequence"/>
</dbReference>
<keyword evidence="1" id="KW-0812">Transmembrane</keyword>
<name>A0A8H6S0K2_9AGAR</name>
<dbReference type="GeneID" id="59352515"/>
<sequence>MHQTKTCLPLSFPSKHRAQVDALHSIYVPVNVNETLIYPRFDPGAENDTQLCVKVSADYQGLTATSIWLAQLRLMDEVNPGGVSTFNGNLSVYRERGGKFLTFHGRMDPLIASGNSKRYYLVAKTLGPGMTSTVLIPAMSHCADGPGAYKFGQPQSVQRTMHNIIFFWLLSIGSRVGLRQTPLWGRLITVAPEWPLWLSIDREPAQVLIRFTIGGVAVIDFAVVVLLSIVLASRTNHSAEWYRIALLIIAFLAGLAATYNCWRSLRIHKLQTQVQAAAAHQLPSYYAHTAPPGAAPIR</sequence>
<protein>
    <submittedName>
        <fullName evidence="2">Carboxylic ester hydrolase</fullName>
    </submittedName>
</protein>
<reference evidence="2" key="1">
    <citation type="submission" date="2020-05" db="EMBL/GenBank/DDBJ databases">
        <title>Mycena genomes resolve the evolution of fungal bioluminescence.</title>
        <authorList>
            <person name="Tsai I.J."/>
        </authorList>
    </citation>
    <scope>NUCLEOTIDE SEQUENCE</scope>
    <source>
        <strain evidence="2">171206Taipei</strain>
    </source>
</reference>
<keyword evidence="2" id="KW-0378">Hydrolase</keyword>
<dbReference type="OrthoDB" id="3039123at2759"/>
<keyword evidence="1" id="KW-0472">Membrane</keyword>
<evidence type="ECO:0000313" key="2">
    <source>
        <dbReference type="EMBL" id="KAF7289826.1"/>
    </source>
</evidence>
<keyword evidence="1" id="KW-1133">Transmembrane helix</keyword>
<gene>
    <name evidence="2" type="ORF">MIND_01356900</name>
</gene>
<proteinExistence type="predicted"/>
<comment type="caution">
    <text evidence="2">The sequence shown here is derived from an EMBL/GenBank/DDBJ whole genome shotgun (WGS) entry which is preliminary data.</text>
</comment>
<dbReference type="EMBL" id="JACAZF010000016">
    <property type="protein sequence ID" value="KAF7289826.1"/>
    <property type="molecule type" value="Genomic_DNA"/>
</dbReference>
<organism evidence="2 3">
    <name type="scientific">Mycena indigotica</name>
    <dbReference type="NCBI Taxonomy" id="2126181"/>
    <lineage>
        <taxon>Eukaryota</taxon>
        <taxon>Fungi</taxon>
        <taxon>Dikarya</taxon>
        <taxon>Basidiomycota</taxon>
        <taxon>Agaricomycotina</taxon>
        <taxon>Agaricomycetes</taxon>
        <taxon>Agaricomycetidae</taxon>
        <taxon>Agaricales</taxon>
        <taxon>Marasmiineae</taxon>
        <taxon>Mycenaceae</taxon>
        <taxon>Mycena</taxon>
    </lineage>
</organism>
<dbReference type="RefSeq" id="XP_037213555.1">
    <property type="nucleotide sequence ID" value="XM_037369999.1"/>
</dbReference>
<accession>A0A8H6S0K2</accession>
<dbReference type="GO" id="GO:0016787">
    <property type="term" value="F:hydrolase activity"/>
    <property type="evidence" value="ECO:0007669"/>
    <property type="project" value="UniProtKB-KW"/>
</dbReference>
<keyword evidence="3" id="KW-1185">Reference proteome</keyword>
<feature type="transmembrane region" description="Helical" evidence="1">
    <location>
        <begin position="241"/>
        <end position="262"/>
    </location>
</feature>
<feature type="transmembrane region" description="Helical" evidence="1">
    <location>
        <begin position="207"/>
        <end position="229"/>
    </location>
</feature>